<dbReference type="InterPro" id="IPR039760">
    <property type="entry name" value="MOFRL_protein"/>
</dbReference>
<dbReference type="KEGG" id="nbv:T478_0908"/>
<dbReference type="Pfam" id="PF13660">
    <property type="entry name" value="DUF4147"/>
    <property type="match status" value="1"/>
</dbReference>
<dbReference type="GO" id="GO:0005737">
    <property type="term" value="C:cytoplasm"/>
    <property type="evidence" value="ECO:0007669"/>
    <property type="project" value="TreeGrafter"/>
</dbReference>
<evidence type="ECO:0000313" key="6">
    <source>
        <dbReference type="Proteomes" id="UP000241022"/>
    </source>
</evidence>
<dbReference type="RefSeq" id="WP_048105496.1">
    <property type="nucleotide sequence ID" value="NZ_CP007026.1"/>
</dbReference>
<dbReference type="InterPro" id="IPR038614">
    <property type="entry name" value="GK_N_sf"/>
</dbReference>
<dbReference type="Gene3D" id="3.40.1480.10">
    <property type="entry name" value="MOFRL domain"/>
    <property type="match status" value="1"/>
</dbReference>
<gene>
    <name evidence="4" type="ORF">A7X95_02410</name>
    <name evidence="3" type="ORF">T478_0908</name>
</gene>
<accession>A0A0A7V2Y6</accession>
<dbReference type="InterPro" id="IPR037035">
    <property type="entry name" value="GK-like_C_sf"/>
</dbReference>
<dbReference type="STRING" id="1410606.T478_0908"/>
<dbReference type="HOGENOM" id="CLU_032279_1_1_2"/>
<dbReference type="Gene3D" id="3.40.50.10180">
    <property type="entry name" value="Glycerate kinase, MOFRL-like N-terminal domain"/>
    <property type="match status" value="1"/>
</dbReference>
<dbReference type="InterPro" id="IPR025286">
    <property type="entry name" value="MOFRL_assoc_dom"/>
</dbReference>
<protein>
    <submittedName>
        <fullName evidence="3">MOFRL family protein</fullName>
    </submittedName>
</protein>
<dbReference type="Proteomes" id="UP000030944">
    <property type="component" value="Chromosome"/>
</dbReference>
<dbReference type="InterPro" id="IPR007835">
    <property type="entry name" value="MOFRL"/>
</dbReference>
<evidence type="ECO:0000313" key="3">
    <source>
        <dbReference type="EMBL" id="AJA92536.1"/>
    </source>
</evidence>
<reference evidence="3 5" key="1">
    <citation type="journal article" date="2015" name="Proc. Natl. Acad. Sci. U.S.A.">
        <title>Genomic and proteomic characterization of "Candidatus Nitrosopelagicus brevis": An ammonia-oxidizing archaeon from the open ocean.</title>
        <authorList>
            <person name="Santoro A.E."/>
            <person name="Dupont C.L."/>
            <person name="Richter R.A."/>
            <person name="Craig M.T."/>
            <person name="Carini P."/>
            <person name="McIlvin M.R."/>
            <person name="Yang Y."/>
            <person name="Orsi W.D."/>
            <person name="Moran D.M."/>
            <person name="Saito M.A."/>
        </authorList>
    </citation>
    <scope>NUCLEOTIDE SEQUENCE [LARGE SCALE GENOMIC DNA]</scope>
    <source>
        <strain evidence="3">CN25</strain>
        <strain evidence="5">V2</strain>
    </source>
</reference>
<evidence type="ECO:0000313" key="4">
    <source>
        <dbReference type="EMBL" id="PTL88143.1"/>
    </source>
</evidence>
<keyword evidence="6" id="KW-1185">Reference proteome</keyword>
<dbReference type="EMBL" id="CP007026">
    <property type="protein sequence ID" value="AJA92536.1"/>
    <property type="molecule type" value="Genomic_DNA"/>
</dbReference>
<name>A0A0A7V2Y6_9ARCH</name>
<reference evidence="4 6" key="3">
    <citation type="submission" date="2018-04" db="EMBL/GenBank/DDBJ databases">
        <title>Transcriptomics of ammonia oxidizing archaea.</title>
        <authorList>
            <person name="Carini P."/>
        </authorList>
    </citation>
    <scope>NUCLEOTIDE SEQUENCE [LARGE SCALE GENOMIC DNA]</scope>
    <source>
        <strain evidence="4 6">U25</strain>
    </source>
</reference>
<evidence type="ECO:0000259" key="2">
    <source>
        <dbReference type="Pfam" id="PF13660"/>
    </source>
</evidence>
<organism evidence="3 5">
    <name type="scientific">Candidatus Nitrosopelagicus brevis</name>
    <dbReference type="NCBI Taxonomy" id="1410606"/>
    <lineage>
        <taxon>Archaea</taxon>
        <taxon>Nitrososphaerota</taxon>
    </lineage>
</organism>
<evidence type="ECO:0000259" key="1">
    <source>
        <dbReference type="Pfam" id="PF05161"/>
    </source>
</evidence>
<feature type="domain" description="MOFRL-associated" evidence="2">
    <location>
        <begin position="17"/>
        <end position="249"/>
    </location>
</feature>
<proteinExistence type="predicted"/>
<sequence>MIKNPSKLPLNHNSRDILKILNEGIIASSPSQHLKKYISKNKIQFSTSKIDLKKFNNIFLIAVGKSAGTMTEYVSQKIKFNHGIVVVPKEVTPKLNKKIFEIINAGHPLPNRNSLKAGKNLVEFLNKTQKNDFVLFLISGGGSALSVYPNLISLRDKILVNEELIRSGANINEITCVRKHLSLIKGGRLIQNMNCKGISFVVSDVIGDDITSISSGMTSYDKSTFTDALKILKKFSLQHTLPNSTLSVLKSGVNGNIPETPKKTVIKNTIILNNLTCLLKMKDKSKKLGYKAQLISNITGNLDQVTQMIASKAITSKNNCIIFGGEPTVNVIGNGKGGRNQELVLRLYEKLKHKKPDFTFASIGTDGIDGNTKFAGSIFSTKYNYDGRSYLKNNDSSSFFKKFGGLIKTGITQNNVNDIGVIIRHNP</sequence>
<reference evidence="4" key="2">
    <citation type="submission" date="2016-05" db="EMBL/GenBank/DDBJ databases">
        <authorList>
            <person name="Lavstsen T."/>
            <person name="Jespersen J.S."/>
        </authorList>
    </citation>
    <scope>NUCLEOTIDE SEQUENCE [LARGE SCALE GENOMIC DNA]</scope>
    <source>
        <strain evidence="4">U25</strain>
    </source>
</reference>
<dbReference type="SUPFAM" id="SSF82544">
    <property type="entry name" value="GckA/TtuD-like"/>
    <property type="match status" value="1"/>
</dbReference>
<dbReference type="GO" id="GO:0008887">
    <property type="term" value="F:glycerate kinase activity"/>
    <property type="evidence" value="ECO:0007669"/>
    <property type="project" value="InterPro"/>
</dbReference>
<dbReference type="OrthoDB" id="10741at2157"/>
<dbReference type="Pfam" id="PF05161">
    <property type="entry name" value="MOFRL"/>
    <property type="match status" value="1"/>
</dbReference>
<feature type="domain" description="MOFRL" evidence="1">
    <location>
        <begin position="320"/>
        <end position="418"/>
    </location>
</feature>
<dbReference type="AlphaFoldDB" id="A0A0A7V2Y6"/>
<dbReference type="GeneID" id="24816799"/>
<dbReference type="PANTHER" id="PTHR12227:SF0">
    <property type="entry name" value="GLYCERATE KINASE"/>
    <property type="match status" value="1"/>
</dbReference>
<dbReference type="PANTHER" id="PTHR12227">
    <property type="entry name" value="GLYCERATE KINASE"/>
    <property type="match status" value="1"/>
</dbReference>
<dbReference type="Proteomes" id="UP000241022">
    <property type="component" value="Unassembled WGS sequence"/>
</dbReference>
<dbReference type="EMBL" id="LXWN01000001">
    <property type="protein sequence ID" value="PTL88143.1"/>
    <property type="molecule type" value="Genomic_DNA"/>
</dbReference>
<evidence type="ECO:0000313" key="5">
    <source>
        <dbReference type="Proteomes" id="UP000030944"/>
    </source>
</evidence>